<evidence type="ECO:0000313" key="2">
    <source>
        <dbReference type="Proteomes" id="UP000243859"/>
    </source>
</evidence>
<dbReference type="AlphaFoldDB" id="A0A2T5BJD2"/>
<protein>
    <submittedName>
        <fullName evidence="1">Uncharacterized protein</fullName>
    </submittedName>
</protein>
<gene>
    <name evidence="1" type="ORF">C8N32_1452</name>
</gene>
<organism evidence="1 2">
    <name type="scientific">Rhodovulum imhoffii</name>
    <dbReference type="NCBI Taxonomy" id="365340"/>
    <lineage>
        <taxon>Bacteria</taxon>
        <taxon>Pseudomonadati</taxon>
        <taxon>Pseudomonadota</taxon>
        <taxon>Alphaproteobacteria</taxon>
        <taxon>Rhodobacterales</taxon>
        <taxon>Paracoccaceae</taxon>
        <taxon>Rhodovulum</taxon>
    </lineage>
</organism>
<comment type="caution">
    <text evidence="1">The sequence shown here is derived from an EMBL/GenBank/DDBJ whole genome shotgun (WGS) entry which is preliminary data.</text>
</comment>
<accession>A0A2T5BJD2</accession>
<dbReference type="Proteomes" id="UP000243859">
    <property type="component" value="Unassembled WGS sequence"/>
</dbReference>
<dbReference type="OrthoDB" id="545125at2"/>
<dbReference type="RefSeq" id="WP_146159734.1">
    <property type="nucleotide sequence ID" value="NZ_QAAA01000045.1"/>
</dbReference>
<reference evidence="1 2" key="1">
    <citation type="submission" date="2018-04" db="EMBL/GenBank/DDBJ databases">
        <title>Genomic Encyclopedia of Archaeal and Bacterial Type Strains, Phase II (KMG-II): from individual species to whole genera.</title>
        <authorList>
            <person name="Goeker M."/>
        </authorList>
    </citation>
    <scope>NUCLEOTIDE SEQUENCE [LARGE SCALE GENOMIC DNA]</scope>
    <source>
        <strain evidence="1 2">DSM 18064</strain>
    </source>
</reference>
<keyword evidence="2" id="KW-1185">Reference proteome</keyword>
<proteinExistence type="predicted"/>
<dbReference type="EMBL" id="QAAA01000045">
    <property type="protein sequence ID" value="PTM99058.1"/>
    <property type="molecule type" value="Genomic_DNA"/>
</dbReference>
<sequence length="129" mass="15214">MRNDFSQAERAQLSRKLAFLLFYTDKIYKAYLLNEKSYMYAMVLYKSNAHMAKTLRNHIHFLSNEEQSLAADLLLHLDIWLCLWVAESRLRKPALKDPFVFENDVRFPRESADELVRKLRTDQGCGLPT</sequence>
<evidence type="ECO:0000313" key="1">
    <source>
        <dbReference type="EMBL" id="PTM99058.1"/>
    </source>
</evidence>
<name>A0A2T5BJD2_9RHOB</name>